<keyword evidence="9" id="KW-1185">Reference proteome</keyword>
<keyword evidence="7" id="KW-0472">Membrane</keyword>
<evidence type="ECO:0000256" key="1">
    <source>
        <dbReference type="ARBA" id="ARBA00004395"/>
    </source>
</evidence>
<name>U5D3M0_AMBTC</name>
<keyword evidence="5" id="KW-0653">Protein transport</keyword>
<dbReference type="OMA" id="DNPRRQT"/>
<dbReference type="Gramene" id="ERN20196">
    <property type="protein sequence ID" value="ERN20196"/>
    <property type="gene ID" value="AMTR_s00066p00118490"/>
</dbReference>
<organism evidence="8 9">
    <name type="scientific">Amborella trichopoda</name>
    <dbReference type="NCBI Taxonomy" id="13333"/>
    <lineage>
        <taxon>Eukaryota</taxon>
        <taxon>Viridiplantae</taxon>
        <taxon>Streptophyta</taxon>
        <taxon>Embryophyta</taxon>
        <taxon>Tracheophyta</taxon>
        <taxon>Spermatophyta</taxon>
        <taxon>Magnoliopsida</taxon>
        <taxon>Amborellales</taxon>
        <taxon>Amborellaceae</taxon>
        <taxon>Amborella</taxon>
    </lineage>
</organism>
<evidence type="ECO:0000256" key="6">
    <source>
        <dbReference type="ARBA" id="ARBA00023034"/>
    </source>
</evidence>
<dbReference type="PANTHER" id="PTHR31658:SF0">
    <property type="entry name" value="CONSERVED OLIGOMERIC GOLGI COMPLEX SUBUNIT 1"/>
    <property type="match status" value="1"/>
</dbReference>
<dbReference type="PANTHER" id="PTHR31658">
    <property type="entry name" value="CONSERVED OLIGOMERIC GOLGI COMPLEX SUBUNIT 1"/>
    <property type="match status" value="1"/>
</dbReference>
<gene>
    <name evidence="8" type="ORF">AMTR_s00066p00118490</name>
</gene>
<evidence type="ECO:0000313" key="9">
    <source>
        <dbReference type="Proteomes" id="UP000017836"/>
    </source>
</evidence>
<dbReference type="HOGENOM" id="CLU_013945_0_0_1"/>
<dbReference type="GO" id="GO:0017119">
    <property type="term" value="C:Golgi transport complex"/>
    <property type="evidence" value="ECO:0007669"/>
    <property type="project" value="InterPro"/>
</dbReference>
<keyword evidence="4" id="KW-0813">Transport</keyword>
<dbReference type="GO" id="GO:0000139">
    <property type="term" value="C:Golgi membrane"/>
    <property type="evidence" value="ECO:0007669"/>
    <property type="project" value="UniProtKB-SubCell"/>
</dbReference>
<dbReference type="GO" id="GO:0005794">
    <property type="term" value="C:Golgi apparatus"/>
    <property type="evidence" value="ECO:0000318"/>
    <property type="project" value="GO_Central"/>
</dbReference>
<comment type="similarity">
    <text evidence="2">Belongs to the COG1 family.</text>
</comment>
<evidence type="ECO:0000256" key="3">
    <source>
        <dbReference type="ARBA" id="ARBA00020978"/>
    </source>
</evidence>
<reference evidence="9" key="1">
    <citation type="journal article" date="2013" name="Science">
        <title>The Amborella genome and the evolution of flowering plants.</title>
        <authorList>
            <consortium name="Amborella Genome Project"/>
        </authorList>
    </citation>
    <scope>NUCLEOTIDE SEQUENCE [LARGE SCALE GENOMIC DNA]</scope>
</reference>
<evidence type="ECO:0000313" key="8">
    <source>
        <dbReference type="EMBL" id="ERN20196.1"/>
    </source>
</evidence>
<dbReference type="InterPro" id="IPR033370">
    <property type="entry name" value="COG1"/>
</dbReference>
<dbReference type="GO" id="GO:0015031">
    <property type="term" value="P:protein transport"/>
    <property type="evidence" value="ECO:0007669"/>
    <property type="project" value="UniProtKB-KW"/>
</dbReference>
<evidence type="ECO:0000256" key="5">
    <source>
        <dbReference type="ARBA" id="ARBA00022927"/>
    </source>
</evidence>
<evidence type="ECO:0000256" key="7">
    <source>
        <dbReference type="ARBA" id="ARBA00023136"/>
    </source>
</evidence>
<accession>U5D3M0</accession>
<dbReference type="Proteomes" id="UP000017836">
    <property type="component" value="Unassembled WGS sequence"/>
</dbReference>
<dbReference type="STRING" id="13333.U5D3M0"/>
<protein>
    <recommendedName>
        <fullName evidence="3">Conserved oligomeric Golgi complex subunit 1</fullName>
    </recommendedName>
</protein>
<dbReference type="AlphaFoldDB" id="U5D3M0"/>
<dbReference type="eggNOG" id="KOG2033">
    <property type="taxonomic scope" value="Eukaryota"/>
</dbReference>
<evidence type="ECO:0000256" key="4">
    <source>
        <dbReference type="ARBA" id="ARBA00022448"/>
    </source>
</evidence>
<evidence type="ECO:0000256" key="2">
    <source>
        <dbReference type="ARBA" id="ARBA00006653"/>
    </source>
</evidence>
<dbReference type="Pfam" id="PF08700">
    <property type="entry name" value="VPS51_Exo84_N"/>
    <property type="match status" value="1"/>
</dbReference>
<keyword evidence="6" id="KW-0333">Golgi apparatus</keyword>
<proteinExistence type="inferred from homology"/>
<dbReference type="GO" id="GO:0006891">
    <property type="term" value="P:intra-Golgi vesicle-mediated transport"/>
    <property type="evidence" value="ECO:0007669"/>
    <property type="project" value="InterPro"/>
</dbReference>
<sequence length="1052" mass="118712">MDAETLFCSKAVSEIRTVEANTRKEIEAKKEDLRQLVGTSYRDLLASADSIIHMRDSCLRISQNLKRIDGALLSLNPSPDLSPNPDPNRTNAKQTRDKLYSIASRVKYLVDTPENIWGCLDECMFLEAAGRYLRARAVYDLVANARVDENSMILSNFPLLKHQWQLVESFRVQISQRSRDRLLDQDLNLGFYADALSATAIIDDLHPKQVLTLFFDSRRTWVSQKLSSFSKESSDRDLVSRVFCNVIRVIQVSLWQVGELFLQVLNDMPLFYETVLGTPPGSQLFGGIPNPDEEVRLWKLHRERLETVMVILPGEFVAETCLSWVKSCADDIGLMGRRYLNDVIKSGEELSYVEKCVRETLEDRGVLEGSLDWLRSVFGSEIESPWQSVCELVLKEPKNLWEEMLEPIFVERMKEIVHLGFEDLERNVNIRASMSGINEPEASSRMNSSGGVWFVEPKDWKTGLGLKSVPEDIEFHSCLNAYFGPEVGRIRDAVDQRCKDILEDLLHFFQAHNLQSRMKELSPYLQSECYKCITTIVKELEQELEHLYSILGHHKKSDSLGDQSLNPSVIIERTLFIGRLLFALRNHSSHIPLILGSPRLWVLQGKSGGFHDGLSLSRQSKANFDQSSIESPRRQLFSPRSGFVSPFAVDDASNLKLEELSRTLRELCVKAHGLWISWVSDELSTTLAEDLQKDDVLSETTSMSGWEETVMKQEQPEGGPLEIKIALPSMPSLYVTAFLFQVCQEIHRTGGHVLDKFILHNLARNLLEKVLSIYENFLSNLDSLTVQVTEKGVLQVLFDLRFISDILSGGGKEISFTNTDSNAMGTELLKKIMSRPPNRRKPVPPVQPDSATRDRVMKLLNNLSERLDPIDWATYEPYLWENAKQSYQRHAVLFGFLVQLNRMYTDTVQKLPTNAESNILRCATIPRFLFLPIGDPVFSSRGTSTSTVSASSDELSSRSSWKAYSNGELSPRLNFDDNSNFGATPLLKSLMSQVGSKFGEGTLRLGSMLTDSQVGRLKDRSAAAMSTFGDMLPAQAAGLLSSFTAGTTRYDS</sequence>
<dbReference type="EMBL" id="KI392060">
    <property type="protein sequence ID" value="ERN20196.1"/>
    <property type="molecule type" value="Genomic_DNA"/>
</dbReference>
<comment type="subcellular location">
    <subcellularLocation>
        <location evidence="1">Golgi apparatus membrane</location>
        <topology evidence="1">Peripheral membrane protein</topology>
    </subcellularLocation>
</comment>